<dbReference type="Proteomes" id="UP000190648">
    <property type="component" value="Unassembled WGS sequence"/>
</dbReference>
<evidence type="ECO:0000313" key="1">
    <source>
        <dbReference type="EMBL" id="OPJ75811.1"/>
    </source>
</evidence>
<dbReference type="AlphaFoldDB" id="A0A1V4JUG0"/>
<organism evidence="1 2">
    <name type="scientific">Patagioenas fasciata monilis</name>
    <dbReference type="NCBI Taxonomy" id="372326"/>
    <lineage>
        <taxon>Eukaryota</taxon>
        <taxon>Metazoa</taxon>
        <taxon>Chordata</taxon>
        <taxon>Craniata</taxon>
        <taxon>Vertebrata</taxon>
        <taxon>Euteleostomi</taxon>
        <taxon>Archelosauria</taxon>
        <taxon>Archosauria</taxon>
        <taxon>Dinosauria</taxon>
        <taxon>Saurischia</taxon>
        <taxon>Theropoda</taxon>
        <taxon>Coelurosauria</taxon>
        <taxon>Aves</taxon>
        <taxon>Neognathae</taxon>
        <taxon>Neoaves</taxon>
        <taxon>Columbimorphae</taxon>
        <taxon>Columbiformes</taxon>
        <taxon>Columbidae</taxon>
        <taxon>Patagioenas</taxon>
    </lineage>
</organism>
<reference evidence="1 2" key="1">
    <citation type="submission" date="2016-02" db="EMBL/GenBank/DDBJ databases">
        <title>Band-tailed pigeon sequencing and assembly.</title>
        <authorList>
            <person name="Soares A.E."/>
            <person name="Novak B.J."/>
            <person name="Rice E.S."/>
            <person name="O'Connell B."/>
            <person name="Chang D."/>
            <person name="Weber S."/>
            <person name="Shapiro B."/>
        </authorList>
    </citation>
    <scope>NUCLEOTIDE SEQUENCE [LARGE SCALE GENOMIC DNA]</scope>
    <source>
        <strain evidence="1">BTP2013</strain>
        <tissue evidence="1">Blood</tissue>
    </source>
</reference>
<dbReference type="EMBL" id="LSYS01006159">
    <property type="protein sequence ID" value="OPJ75811.1"/>
    <property type="molecule type" value="Genomic_DNA"/>
</dbReference>
<keyword evidence="2" id="KW-1185">Reference proteome</keyword>
<accession>A0A1V4JUG0</accession>
<protein>
    <submittedName>
        <fullName evidence="1">Uncharacterized protein</fullName>
    </submittedName>
</protein>
<name>A0A1V4JUG0_PATFA</name>
<comment type="caution">
    <text evidence="1">The sequence shown here is derived from an EMBL/GenBank/DDBJ whole genome shotgun (WGS) entry which is preliminary data.</text>
</comment>
<sequence>MVPPDPHGTPVVRGPAGWAPSPWLLQYLISTNTQTENRASPMLQKEESQLDLHAGESELQLFEENLQVPGYIYCH</sequence>
<gene>
    <name evidence="1" type="ORF">AV530_011962</name>
</gene>
<evidence type="ECO:0000313" key="2">
    <source>
        <dbReference type="Proteomes" id="UP000190648"/>
    </source>
</evidence>
<proteinExistence type="predicted"/>